<dbReference type="EMBL" id="JAHKPD010000008">
    <property type="protein sequence ID" value="MBU2949708.1"/>
    <property type="molecule type" value="Genomic_DNA"/>
</dbReference>
<comment type="caution">
    <text evidence="1">The sequence shown here is derived from an EMBL/GenBank/DDBJ whole genome shotgun (WGS) entry which is preliminary data.</text>
</comment>
<name>A0ACC5U5X1_9FLAO</name>
<proteinExistence type="predicted"/>
<evidence type="ECO:0000313" key="2">
    <source>
        <dbReference type="Proteomes" id="UP001647509"/>
    </source>
</evidence>
<organism evidence="1 2">
    <name type="scientific">Pseudotamlana agarivorans</name>
    <dbReference type="NCBI Taxonomy" id="481183"/>
    <lineage>
        <taxon>Bacteria</taxon>
        <taxon>Pseudomonadati</taxon>
        <taxon>Bacteroidota</taxon>
        <taxon>Flavobacteriia</taxon>
        <taxon>Flavobacteriales</taxon>
        <taxon>Flavobacteriaceae</taxon>
        <taxon>Pseudotamlana</taxon>
    </lineage>
</organism>
<accession>A0ACC5U5X1</accession>
<evidence type="ECO:0000313" key="1">
    <source>
        <dbReference type="EMBL" id="MBU2949708.1"/>
    </source>
</evidence>
<gene>
    <name evidence="1" type="ORF">KO493_03240</name>
</gene>
<sequence length="203" mass="23567">MTNKHTPTIILLVCSSAIGFILSKYFQIPHVTLAKEVDGVNLLAILVSIVIAYVFYKYFDKAKENRVREKELIIARVEEIYQYVKETSNKINDKKIEYTQATSSLKRLVIQIKSIEKLLNIADIQINNECRKEIIEITRSLRELQTDSPSKSIYADDLESIDLPIKVKEGIIFYSESRFNEINSEYDKLKNKILEYQLVINRA</sequence>
<keyword evidence="2" id="KW-1185">Reference proteome</keyword>
<dbReference type="Proteomes" id="UP001647509">
    <property type="component" value="Unassembled WGS sequence"/>
</dbReference>
<reference evidence="1" key="1">
    <citation type="submission" date="2021-05" db="EMBL/GenBank/DDBJ databases">
        <title>Draft genomes of bacteria isolated from model marine particles.</title>
        <authorList>
            <person name="Datta M.S."/>
            <person name="Schwartzman J.A."/>
            <person name="Enke T.N."/>
            <person name="Saavedra J."/>
            <person name="Cermak N."/>
            <person name="Cordero O.X."/>
        </authorList>
    </citation>
    <scope>NUCLEOTIDE SEQUENCE</scope>
    <source>
        <strain evidence="1">I2M19</strain>
    </source>
</reference>
<protein>
    <submittedName>
        <fullName evidence="1">Uncharacterized protein</fullName>
    </submittedName>
</protein>